<sequence>MANEIFLNPDGFEAEVKSLKTAVEGVEKVKFEGVSDLGNKTILDSMSAMIAAIKLFEEMRESYTSFSKKDVKNLEAMKEAWVTKDLALAESMKGD</sequence>
<dbReference type="RefSeq" id="WP_348027148.1">
    <property type="nucleotide sequence ID" value="NZ_CP129113.1"/>
</dbReference>
<reference evidence="1" key="1">
    <citation type="submission" date="2023-06" db="EMBL/GenBank/DDBJ databases">
        <title>A Treasure from Seagulls: Isolation and Description of Aciduricobacillus qingdaonensis gen. nov., sp. nov., a Rare Obligately Uric Acid-utilizing Member in the Family Bacillaceae.</title>
        <authorList>
            <person name="Liu W."/>
            <person name="Wang B."/>
        </authorList>
    </citation>
    <scope>NUCLEOTIDE SEQUENCE</scope>
    <source>
        <strain evidence="1">44XB</strain>
    </source>
</reference>
<organism evidence="1 2">
    <name type="scientific">Aciduricibacillus chroicocephali</name>
    <dbReference type="NCBI Taxonomy" id="3054939"/>
    <lineage>
        <taxon>Bacteria</taxon>
        <taxon>Bacillati</taxon>
        <taxon>Bacillota</taxon>
        <taxon>Bacilli</taxon>
        <taxon>Bacillales</taxon>
        <taxon>Bacillaceae</taxon>
        <taxon>Aciduricibacillus</taxon>
    </lineage>
</organism>
<proteinExistence type="predicted"/>
<name>A0ABY9KTY3_9BACI</name>
<dbReference type="Proteomes" id="UP001180087">
    <property type="component" value="Chromosome"/>
</dbReference>
<evidence type="ECO:0000313" key="1">
    <source>
        <dbReference type="EMBL" id="WLV24283.1"/>
    </source>
</evidence>
<accession>A0ABY9KTY3</accession>
<gene>
    <name evidence="1" type="ORF">QR721_11645</name>
</gene>
<dbReference type="EMBL" id="CP129113">
    <property type="protein sequence ID" value="WLV24283.1"/>
    <property type="molecule type" value="Genomic_DNA"/>
</dbReference>
<protein>
    <submittedName>
        <fullName evidence="1">Uncharacterized protein</fullName>
    </submittedName>
</protein>
<keyword evidence="2" id="KW-1185">Reference proteome</keyword>
<evidence type="ECO:0000313" key="2">
    <source>
        <dbReference type="Proteomes" id="UP001180087"/>
    </source>
</evidence>